<feature type="compositionally biased region" description="Basic and acidic residues" evidence="1">
    <location>
        <begin position="38"/>
        <end position="61"/>
    </location>
</feature>
<feature type="compositionally biased region" description="Pro residues" evidence="1">
    <location>
        <begin position="1"/>
        <end position="17"/>
    </location>
</feature>
<sequence>MLSPVQTPPHPSTPPPTVKEGECRRTTRNCTGNRKAYHRGDKPRRLAKTTKGEKKQTDRSENSNSLSSLKKTAKQKTTL</sequence>
<protein>
    <submittedName>
        <fullName evidence="2">Uncharacterized protein</fullName>
    </submittedName>
</protein>
<accession>A0A0E9WDD8</accession>
<dbReference type="AlphaFoldDB" id="A0A0E9WDD8"/>
<reference evidence="2" key="2">
    <citation type="journal article" date="2015" name="Fish Shellfish Immunol.">
        <title>Early steps in the European eel (Anguilla anguilla)-Vibrio vulnificus interaction in the gills: Role of the RtxA13 toxin.</title>
        <authorList>
            <person name="Callol A."/>
            <person name="Pajuelo D."/>
            <person name="Ebbesson L."/>
            <person name="Teles M."/>
            <person name="MacKenzie S."/>
            <person name="Amaro C."/>
        </authorList>
    </citation>
    <scope>NUCLEOTIDE SEQUENCE</scope>
</reference>
<evidence type="ECO:0000256" key="1">
    <source>
        <dbReference type="SAM" id="MobiDB-lite"/>
    </source>
</evidence>
<feature type="region of interest" description="Disordered" evidence="1">
    <location>
        <begin position="1"/>
        <end position="79"/>
    </location>
</feature>
<reference evidence="2" key="1">
    <citation type="submission" date="2014-11" db="EMBL/GenBank/DDBJ databases">
        <authorList>
            <person name="Amaro Gonzalez C."/>
        </authorList>
    </citation>
    <scope>NUCLEOTIDE SEQUENCE</scope>
</reference>
<name>A0A0E9WDD8_ANGAN</name>
<proteinExistence type="predicted"/>
<dbReference type="EMBL" id="GBXM01020225">
    <property type="protein sequence ID" value="JAH88352.1"/>
    <property type="molecule type" value="Transcribed_RNA"/>
</dbReference>
<organism evidence="2">
    <name type="scientific">Anguilla anguilla</name>
    <name type="common">European freshwater eel</name>
    <name type="synonym">Muraena anguilla</name>
    <dbReference type="NCBI Taxonomy" id="7936"/>
    <lineage>
        <taxon>Eukaryota</taxon>
        <taxon>Metazoa</taxon>
        <taxon>Chordata</taxon>
        <taxon>Craniata</taxon>
        <taxon>Vertebrata</taxon>
        <taxon>Euteleostomi</taxon>
        <taxon>Actinopterygii</taxon>
        <taxon>Neopterygii</taxon>
        <taxon>Teleostei</taxon>
        <taxon>Anguilliformes</taxon>
        <taxon>Anguillidae</taxon>
        <taxon>Anguilla</taxon>
    </lineage>
</organism>
<evidence type="ECO:0000313" key="2">
    <source>
        <dbReference type="EMBL" id="JAH88352.1"/>
    </source>
</evidence>